<dbReference type="InterPro" id="IPR001789">
    <property type="entry name" value="Sig_transdc_resp-reg_receiver"/>
</dbReference>
<dbReference type="Proteomes" id="UP000502699">
    <property type="component" value="Chromosome"/>
</dbReference>
<evidence type="ECO:0000313" key="7">
    <source>
        <dbReference type="Proteomes" id="UP000502699"/>
    </source>
</evidence>
<keyword evidence="7" id="KW-1185">Reference proteome</keyword>
<dbReference type="InterPro" id="IPR011006">
    <property type="entry name" value="CheY-like_superfamily"/>
</dbReference>
<dbReference type="PANTHER" id="PTHR45339:SF1">
    <property type="entry name" value="HYBRID SIGNAL TRANSDUCTION HISTIDINE KINASE J"/>
    <property type="match status" value="1"/>
</dbReference>
<dbReference type="PANTHER" id="PTHR45339">
    <property type="entry name" value="HYBRID SIGNAL TRANSDUCTION HISTIDINE KINASE J"/>
    <property type="match status" value="1"/>
</dbReference>
<dbReference type="Gene3D" id="3.30.565.10">
    <property type="entry name" value="Histidine kinase-like ATPase, C-terminal domain"/>
    <property type="match status" value="1"/>
</dbReference>
<evidence type="ECO:0000256" key="2">
    <source>
        <dbReference type="ARBA" id="ARBA00023012"/>
    </source>
</evidence>
<evidence type="ECO:0000256" key="4">
    <source>
        <dbReference type="SAM" id="MobiDB-lite"/>
    </source>
</evidence>
<dbReference type="SMART" id="SM00448">
    <property type="entry name" value="REC"/>
    <property type="match status" value="1"/>
</dbReference>
<evidence type="ECO:0000259" key="5">
    <source>
        <dbReference type="PROSITE" id="PS50110"/>
    </source>
</evidence>
<dbReference type="InterPro" id="IPR036890">
    <property type="entry name" value="HATPase_C_sf"/>
</dbReference>
<name>A0A6G7VCH1_9GAMM</name>
<evidence type="ECO:0000256" key="1">
    <source>
        <dbReference type="ARBA" id="ARBA00022553"/>
    </source>
</evidence>
<dbReference type="Gene3D" id="3.40.50.2300">
    <property type="match status" value="2"/>
</dbReference>
<feature type="domain" description="Response regulatory" evidence="5">
    <location>
        <begin position="414"/>
        <end position="527"/>
    </location>
</feature>
<dbReference type="GO" id="GO:0000160">
    <property type="term" value="P:phosphorelay signal transduction system"/>
    <property type="evidence" value="ECO:0007669"/>
    <property type="project" value="InterPro"/>
</dbReference>
<feature type="domain" description="Response regulatory" evidence="5">
    <location>
        <begin position="273"/>
        <end position="389"/>
    </location>
</feature>
<reference evidence="7" key="1">
    <citation type="submission" date="2020-01" db="EMBL/GenBank/DDBJ databases">
        <title>Caldichromatium gen. nov., sp. nov., a thermophilic purple sulfur bacterium member of the family Chromatiaceae isolated from Nakabusa hot spring, Japan.</title>
        <authorList>
            <person name="Saini M.K."/>
            <person name="Hanada S."/>
            <person name="Tank M."/>
        </authorList>
    </citation>
    <scope>NUCLEOTIDE SEQUENCE [LARGE SCALE GENOMIC DNA]</scope>
    <source>
        <strain evidence="7">No.7</strain>
    </source>
</reference>
<dbReference type="CDD" id="cd00156">
    <property type="entry name" value="REC"/>
    <property type="match status" value="1"/>
</dbReference>
<dbReference type="PROSITE" id="PS50110">
    <property type="entry name" value="RESPONSE_REGULATORY"/>
    <property type="match status" value="2"/>
</dbReference>
<feature type="modified residue" description="4-aspartylphosphate" evidence="3">
    <location>
        <position position="322"/>
    </location>
</feature>
<dbReference type="AlphaFoldDB" id="A0A6G7VCH1"/>
<dbReference type="Pfam" id="PF00072">
    <property type="entry name" value="Response_reg"/>
    <property type="match status" value="1"/>
</dbReference>
<keyword evidence="2" id="KW-0902">Two-component regulatory system</keyword>
<organism evidence="6 7">
    <name type="scientific">Caldichromatium japonicum</name>
    <dbReference type="NCBI Taxonomy" id="2699430"/>
    <lineage>
        <taxon>Bacteria</taxon>
        <taxon>Pseudomonadati</taxon>
        <taxon>Pseudomonadota</taxon>
        <taxon>Gammaproteobacteria</taxon>
        <taxon>Chromatiales</taxon>
        <taxon>Chromatiaceae</taxon>
        <taxon>Caldichromatium</taxon>
    </lineage>
</organism>
<feature type="modified residue" description="4-aspartylphosphate" evidence="3">
    <location>
        <position position="463"/>
    </location>
</feature>
<dbReference type="SUPFAM" id="SSF52172">
    <property type="entry name" value="CheY-like"/>
    <property type="match status" value="2"/>
</dbReference>
<dbReference type="KEGG" id="cjap:GWK36_05805"/>
<proteinExistence type="predicted"/>
<dbReference type="EMBL" id="CP048029">
    <property type="protein sequence ID" value="QIK37575.1"/>
    <property type="molecule type" value="Genomic_DNA"/>
</dbReference>
<protein>
    <submittedName>
        <fullName evidence="6">Response regulator</fullName>
    </submittedName>
</protein>
<evidence type="ECO:0000313" key="6">
    <source>
        <dbReference type="EMBL" id="QIK37575.1"/>
    </source>
</evidence>
<keyword evidence="1 3" id="KW-0597">Phosphoprotein</keyword>
<accession>A0A6G7VCH1</accession>
<dbReference type="SUPFAM" id="SSF55874">
    <property type="entry name" value="ATPase domain of HSP90 chaperone/DNA topoisomerase II/histidine kinase"/>
    <property type="match status" value="1"/>
</dbReference>
<evidence type="ECO:0000256" key="3">
    <source>
        <dbReference type="PROSITE-ProRule" id="PRU00169"/>
    </source>
</evidence>
<dbReference type="RefSeq" id="WP_166270340.1">
    <property type="nucleotide sequence ID" value="NZ_CP048029.1"/>
</dbReference>
<gene>
    <name evidence="6" type="ORF">GWK36_05805</name>
</gene>
<sequence>MTAEAPHAPASPATCSADALPASPNKGTPTDSQYVAEVSCDLSRGLQEILKLTALSLDTELGPTQRGYIEQIKVATQSLLGQVETLLDIACLQSGALGLEQIPFNPAVLLADLASAIVANAQAQGCSLSCDLASDLPTRSQGDPGRIRQILTTLTKLLFANCPGDNLCIQTRRLASDDPRVDWVRFSLFGLGQTPDELRRLFAPSPPPKTLISQLGCLACLQIEICRRLIEHLGGWIWIDDQSPTTLHIGLPLLRLASREPLLPPSGHWHGKRALIVDDHSETRRTLVYWLKEWEFAVEEASSGTRALELARQQAFDLYIFDAVLPEIDGFELAQRLRSEGLAERAALVMLASLGQRGDAERCRSLGIDAFLMKPTTPPELRALLGQVLAADRPAQDAPLITRHIIAEHRPRLRILFIEGDPIHQKLAAALFQQGGHDPVMVADRQMGLACLKAGDYDLVFVDLGPPEQITAMIAEIAKETTLTSLRPPLIGMLSPGTEYPEISGLAERISKPLTPTTLEELIRRLLQAASGAGLES</sequence>
<feature type="region of interest" description="Disordered" evidence="4">
    <location>
        <begin position="1"/>
        <end position="31"/>
    </location>
</feature>